<evidence type="ECO:0000313" key="2">
    <source>
        <dbReference type="Proteomes" id="UP000179769"/>
    </source>
</evidence>
<comment type="caution">
    <text evidence="1">The sequence shown here is derived from an EMBL/GenBank/DDBJ whole genome shotgun (WGS) entry which is preliminary data.</text>
</comment>
<reference evidence="2" key="1">
    <citation type="submission" date="2016-07" db="EMBL/GenBank/DDBJ databases">
        <title>Frankia sp. NRRL B-16219 Genome sequencing.</title>
        <authorList>
            <person name="Ghodhbane-Gtari F."/>
            <person name="Swanson E."/>
            <person name="Gueddou A."/>
            <person name="Louati M."/>
            <person name="Nouioui I."/>
            <person name="Hezbri K."/>
            <person name="Abebe-Akele F."/>
            <person name="Simpson S."/>
            <person name="Morris K."/>
            <person name="Thomas K."/>
            <person name="Gtari M."/>
            <person name="Tisa L.S."/>
        </authorList>
    </citation>
    <scope>NUCLEOTIDE SEQUENCE [LARGE SCALE GENOMIC DNA]</scope>
    <source>
        <strain evidence="2">NRRL B-16219</strain>
    </source>
</reference>
<keyword evidence="2" id="KW-1185">Reference proteome</keyword>
<dbReference type="Proteomes" id="UP000179769">
    <property type="component" value="Unassembled WGS sequence"/>
</dbReference>
<dbReference type="AlphaFoldDB" id="A0A1S1R3V2"/>
<gene>
    <name evidence="1" type="ORF">BBK14_32960</name>
</gene>
<evidence type="ECO:0000313" key="1">
    <source>
        <dbReference type="EMBL" id="OHV39404.1"/>
    </source>
</evidence>
<sequence length="159" mass="18322">MSVRLLYLIFVRVCGWLVLLGRSSAAKDVELLVLRHEVTVLRRTQPKPRWDWADRAVLAALIRLLPKTLRVHRLVTPGTVPRWHRRLITRRWTHPHRTGRPPISPEIATLIKRLATENTMWGYQRIQGEILTLGHKVSASTIRRVLKTLRFGLGVDPAG</sequence>
<accession>A0A1S1R3V2</accession>
<name>A0A1S1R3V2_9ACTN</name>
<dbReference type="Pfam" id="PF13565">
    <property type="entry name" value="HTH_32"/>
    <property type="match status" value="1"/>
</dbReference>
<dbReference type="EMBL" id="MAXA01000096">
    <property type="protein sequence ID" value="OHV39404.1"/>
    <property type="molecule type" value="Genomic_DNA"/>
</dbReference>
<dbReference type="OrthoDB" id="1551204at2"/>
<organism evidence="1 2">
    <name type="scientific">Parafrankia soli</name>
    <dbReference type="NCBI Taxonomy" id="2599596"/>
    <lineage>
        <taxon>Bacteria</taxon>
        <taxon>Bacillati</taxon>
        <taxon>Actinomycetota</taxon>
        <taxon>Actinomycetes</taxon>
        <taxon>Frankiales</taxon>
        <taxon>Frankiaceae</taxon>
        <taxon>Parafrankia</taxon>
    </lineage>
</organism>
<protein>
    <submittedName>
        <fullName evidence="1">Integrase</fullName>
    </submittedName>
</protein>
<proteinExistence type="predicted"/>